<organism evidence="2 3">
    <name type="scientific">Enterocloster alcoholdehydrogenati</name>
    <dbReference type="NCBI Taxonomy" id="2547410"/>
    <lineage>
        <taxon>Bacteria</taxon>
        <taxon>Bacillati</taxon>
        <taxon>Bacillota</taxon>
        <taxon>Clostridia</taxon>
        <taxon>Lachnospirales</taxon>
        <taxon>Lachnospiraceae</taxon>
        <taxon>Enterocloster</taxon>
    </lineage>
</organism>
<dbReference type="CDD" id="cd24068">
    <property type="entry name" value="ASKHA_NBD_ROK_FnNanK-like"/>
    <property type="match status" value="1"/>
</dbReference>
<comment type="caution">
    <text evidence="2">The sequence shown here is derived from an EMBL/GenBank/DDBJ whole genome shotgun (WGS) entry which is preliminary data.</text>
</comment>
<sequence>MRAAALDIGGTSIKSGVWTGVEDKTEEVRETPTNAGLGGSYVMEQAVKILEGYSGYDAIGISTAGQVDSERGVIRYANENIPGYTGMEIRRILEERFSVPVAVENDVNAAAVGEGIFGAGAKENDFLCLTYGTGVGGAIVMDKKVYHGCAFSAGEFGGLLVHPEERREGEFFSGCYEKYASTTALAARVKALDPELSDGRKIFAALKRPQVKAEVDGWIDEIVNGLQTLIHIFNPSCVILGGGVMAQPYVTEQVRCRTLDRIMPSFRDVKILPAALGNRAGLLGAAWLGSRKEEK</sequence>
<dbReference type="EMBL" id="BAABXL010000001">
    <property type="protein sequence ID" value="GAA6270194.1"/>
    <property type="molecule type" value="Genomic_DNA"/>
</dbReference>
<dbReference type="InterPro" id="IPR043129">
    <property type="entry name" value="ATPase_NBD"/>
</dbReference>
<evidence type="ECO:0000313" key="3">
    <source>
        <dbReference type="Proteomes" id="UP001600894"/>
    </source>
</evidence>
<accession>A0ABQ0B1M9</accession>
<dbReference type="SUPFAM" id="SSF53067">
    <property type="entry name" value="Actin-like ATPase domain"/>
    <property type="match status" value="1"/>
</dbReference>
<dbReference type="Gene3D" id="3.30.420.40">
    <property type="match status" value="2"/>
</dbReference>
<dbReference type="PANTHER" id="PTHR18964:SF165">
    <property type="entry name" value="BETA-GLUCOSIDE KINASE"/>
    <property type="match status" value="1"/>
</dbReference>
<reference evidence="2 3" key="1">
    <citation type="submission" date="2024-04" db="EMBL/GenBank/DDBJ databases">
        <title>Defined microbial consortia suppress multidrug-resistant proinflammatory Enterobacteriaceae via ecological control.</title>
        <authorList>
            <person name="Furuichi M."/>
            <person name="Kawaguchi T."/>
            <person name="Pust M."/>
            <person name="Yasuma K."/>
            <person name="Plichta D."/>
            <person name="Hasegawa N."/>
            <person name="Ohya T."/>
            <person name="Bhattarai S."/>
            <person name="Sasajima S."/>
            <person name="Aoto Y."/>
            <person name="Tuganbaev T."/>
            <person name="Yaginuma M."/>
            <person name="Ueda M."/>
            <person name="Okahashi N."/>
            <person name="Amafuji K."/>
            <person name="Kiridooshi Y."/>
            <person name="Sugita K."/>
            <person name="Strazar M."/>
            <person name="Skelly A."/>
            <person name="Suda W."/>
            <person name="Hattori M."/>
            <person name="Nakamoto N."/>
            <person name="Caballero S."/>
            <person name="Norman J."/>
            <person name="Olle B."/>
            <person name="Tanoue T."/>
            <person name="Arita M."/>
            <person name="Bucci V."/>
            <person name="Atarashi K."/>
            <person name="Xavier R."/>
            <person name="Honda K."/>
        </authorList>
    </citation>
    <scope>NUCLEOTIDE SEQUENCE [LARGE SCALE GENOMIC DNA]</scope>
    <source>
        <strain evidence="3">f13</strain>
    </source>
</reference>
<protein>
    <submittedName>
        <fullName evidence="2">ROK family protein</fullName>
    </submittedName>
</protein>
<dbReference type="Pfam" id="PF00480">
    <property type="entry name" value="ROK"/>
    <property type="match status" value="1"/>
</dbReference>
<name>A0ABQ0B1M9_9FIRM</name>
<evidence type="ECO:0000256" key="1">
    <source>
        <dbReference type="ARBA" id="ARBA00006479"/>
    </source>
</evidence>
<dbReference type="InterPro" id="IPR000600">
    <property type="entry name" value="ROK"/>
</dbReference>
<comment type="similarity">
    <text evidence="1">Belongs to the ROK (NagC/XylR) family.</text>
</comment>
<dbReference type="PANTHER" id="PTHR18964">
    <property type="entry name" value="ROK (REPRESSOR, ORF, KINASE) FAMILY"/>
    <property type="match status" value="1"/>
</dbReference>
<evidence type="ECO:0000313" key="2">
    <source>
        <dbReference type="EMBL" id="GAA6270194.1"/>
    </source>
</evidence>
<gene>
    <name evidence="2" type="ORF">F130042H8_32540</name>
</gene>
<proteinExistence type="inferred from homology"/>
<keyword evidence="3" id="KW-1185">Reference proteome</keyword>
<dbReference type="RefSeq" id="WP_176255501.1">
    <property type="nucleotide sequence ID" value="NZ_BAABXL010000001.1"/>
</dbReference>
<dbReference type="Proteomes" id="UP001600894">
    <property type="component" value="Unassembled WGS sequence"/>
</dbReference>